<dbReference type="Pfam" id="PF11298">
    <property type="entry name" value="DUF3099"/>
    <property type="match status" value="1"/>
</dbReference>
<evidence type="ECO:0000313" key="3">
    <source>
        <dbReference type="EMBL" id="GGK88484.1"/>
    </source>
</evidence>
<keyword evidence="2" id="KW-1133">Transmembrane helix</keyword>
<proteinExistence type="predicted"/>
<sequence>MDIRMKTTHSITALPESPELDRAHRLSRYVWQMAVRVICFVAAVLMWTAWHTWLVVIPIVLAGVIPWVAVILANAGNRAENDVVAPAGAVQLYDAADVRMREEQEAARAQAYRDEQDRLRDAAQHAQDEWQRNGDHTNVWPPKTGGRR</sequence>
<evidence type="ECO:0000256" key="2">
    <source>
        <dbReference type="SAM" id="Phobius"/>
    </source>
</evidence>
<protein>
    <recommendedName>
        <fullName evidence="5">DUF3099 domain-containing protein</fullName>
    </recommendedName>
</protein>
<dbReference type="Proteomes" id="UP000648535">
    <property type="component" value="Unassembled WGS sequence"/>
</dbReference>
<comment type="caution">
    <text evidence="3">The sequence shown here is derived from an EMBL/GenBank/DDBJ whole genome shotgun (WGS) entry which is preliminary data.</text>
</comment>
<keyword evidence="2" id="KW-0472">Membrane</keyword>
<feature type="compositionally biased region" description="Basic and acidic residues" evidence="1">
    <location>
        <begin position="104"/>
        <end position="135"/>
    </location>
</feature>
<dbReference type="EMBL" id="BMOI01000001">
    <property type="protein sequence ID" value="GGK88484.1"/>
    <property type="molecule type" value="Genomic_DNA"/>
</dbReference>
<keyword evidence="2" id="KW-0812">Transmembrane</keyword>
<feature type="region of interest" description="Disordered" evidence="1">
    <location>
        <begin position="104"/>
        <end position="148"/>
    </location>
</feature>
<reference evidence="3" key="1">
    <citation type="journal article" date="2014" name="Int. J. Syst. Evol. Microbiol.">
        <title>Complete genome sequence of Corynebacterium casei LMG S-19264T (=DSM 44701T), isolated from a smear-ripened cheese.</title>
        <authorList>
            <consortium name="US DOE Joint Genome Institute (JGI-PGF)"/>
            <person name="Walter F."/>
            <person name="Albersmeier A."/>
            <person name="Kalinowski J."/>
            <person name="Ruckert C."/>
        </authorList>
    </citation>
    <scope>NUCLEOTIDE SEQUENCE</scope>
    <source>
        <strain evidence="3">JCM 1480</strain>
    </source>
</reference>
<evidence type="ECO:0000256" key="1">
    <source>
        <dbReference type="SAM" id="MobiDB-lite"/>
    </source>
</evidence>
<dbReference type="InterPro" id="IPR021449">
    <property type="entry name" value="DUF3099"/>
</dbReference>
<accession>A0A8H9KWY5</accession>
<reference evidence="3" key="2">
    <citation type="submission" date="2020-09" db="EMBL/GenBank/DDBJ databases">
        <authorList>
            <person name="Sun Q."/>
            <person name="Ohkuma M."/>
        </authorList>
    </citation>
    <scope>NUCLEOTIDE SEQUENCE</scope>
    <source>
        <strain evidence="3">JCM 1480</strain>
    </source>
</reference>
<name>A0A8H9KWY5_9MICO</name>
<feature type="transmembrane region" description="Helical" evidence="2">
    <location>
        <begin position="53"/>
        <end position="73"/>
    </location>
</feature>
<gene>
    <name evidence="3" type="ORF">GCM10009769_03170</name>
</gene>
<dbReference type="AlphaFoldDB" id="A0A8H9KWY5"/>
<feature type="transmembrane region" description="Helical" evidence="2">
    <location>
        <begin position="29"/>
        <end position="47"/>
    </location>
</feature>
<evidence type="ECO:0000313" key="4">
    <source>
        <dbReference type="Proteomes" id="UP000648535"/>
    </source>
</evidence>
<evidence type="ECO:0008006" key="5">
    <source>
        <dbReference type="Google" id="ProtNLM"/>
    </source>
</evidence>
<organism evidence="3 4">
    <name type="scientific">Curtobacterium luteum</name>
    <dbReference type="NCBI Taxonomy" id="33881"/>
    <lineage>
        <taxon>Bacteria</taxon>
        <taxon>Bacillati</taxon>
        <taxon>Actinomycetota</taxon>
        <taxon>Actinomycetes</taxon>
        <taxon>Micrococcales</taxon>
        <taxon>Microbacteriaceae</taxon>
        <taxon>Curtobacterium</taxon>
    </lineage>
</organism>